<dbReference type="Pfam" id="PF00271">
    <property type="entry name" value="Helicase_C"/>
    <property type="match status" value="1"/>
</dbReference>
<keyword evidence="3" id="KW-1185">Reference proteome</keyword>
<evidence type="ECO:0000313" key="3">
    <source>
        <dbReference type="Proteomes" id="UP000594834"/>
    </source>
</evidence>
<dbReference type="SMART" id="SM00490">
    <property type="entry name" value="HELICc"/>
    <property type="match status" value="1"/>
</dbReference>
<reference evidence="2 3" key="1">
    <citation type="submission" date="2020-12" db="EMBL/GenBank/DDBJ databases">
        <title>FDA dAtabase for Regulatory Grade micrObial Sequences (FDA-ARGOS): Supporting development and validation of Infectious Disease Dx tests.</title>
        <authorList>
            <person name="Sproer C."/>
            <person name="Gronow S."/>
            <person name="Severitt S."/>
            <person name="Schroder I."/>
            <person name="Tallon L."/>
            <person name="Sadzewicz L."/>
            <person name="Zhao X."/>
            <person name="Boylan J."/>
            <person name="Ott S."/>
            <person name="Bowen H."/>
            <person name="Vavikolanu K."/>
            <person name="Mehta A."/>
            <person name="Aluvathingal J."/>
            <person name="Nadendla S."/>
            <person name="Lowell S."/>
            <person name="Myers T."/>
            <person name="Yan Y."/>
            <person name="Sichtig H."/>
        </authorList>
    </citation>
    <scope>NUCLEOTIDE SEQUENCE [LARGE SCALE GENOMIC DNA]</scope>
    <source>
        <strain evidence="2 3">FDAARGOS_869</strain>
    </source>
</reference>
<evidence type="ECO:0000259" key="1">
    <source>
        <dbReference type="SMART" id="SM00490"/>
    </source>
</evidence>
<dbReference type="RefSeq" id="WP_145916043.1">
    <property type="nucleotide sequence ID" value="NZ_CP065728.1"/>
</dbReference>
<organism evidence="2 3">
    <name type="scientific">Moraxella nonliquefaciens</name>
    <dbReference type="NCBI Taxonomy" id="478"/>
    <lineage>
        <taxon>Bacteria</taxon>
        <taxon>Pseudomonadati</taxon>
        <taxon>Pseudomonadota</taxon>
        <taxon>Gammaproteobacteria</taxon>
        <taxon>Moraxellales</taxon>
        <taxon>Moraxellaceae</taxon>
        <taxon>Moraxella</taxon>
    </lineage>
</organism>
<dbReference type="InterPro" id="IPR027417">
    <property type="entry name" value="P-loop_NTPase"/>
</dbReference>
<dbReference type="Gene3D" id="3.40.50.300">
    <property type="entry name" value="P-loop containing nucleotide triphosphate hydrolases"/>
    <property type="match status" value="2"/>
</dbReference>
<evidence type="ECO:0000313" key="2">
    <source>
        <dbReference type="EMBL" id="QPT44180.1"/>
    </source>
</evidence>
<sequence length="1101" mass="124148">MNEVTDAKDLMAQRRRRMVEWVKAELSGANLKQSQKYVGLPSDRYVIGVLFPIGARMGIDPAYDATDATDETATDVIFTQEYKNQTAESVKQLRYVPPSSVGFSFFVADKVWQIQVMASAKRFVDVDNETGGQNRDEQGRYVKNTYQLDCLSLSMDSIVIRHDDAQKNHHIFTTHDNNRQRCLGCINIRTTPHAHGTIVTVSLVNTQQLGDDESDDKKQNTETKSYHRKEQTLKTLFDVKLSCVIDLGVVGDYPDVDHALLSQSEQEIQLQYRHKKVYAVGHGAAAHWMLKNGQVHEIMSDFMPIQEVPQVTADINDESIKNVLSMAFLQKTHTNTQMVCQELKEFVGCYRQWINTQIHELKGIDAQNKSAGERLVSAMTTACERMYAGIELIESDEMVATAFAYANRAMDMQMTHSTKSWRAFQLAFILTALKSTTLECDDFRDVVDLIWFPTGGGKTEAYLGLTAYQILYRRLKYPDSGAGTTVLMRYTLKLLTVQQFLRATRLICALELIRKGDAMFGQESISIGLWVGQSSSPNTLKDAQERLQKARQKNEYSSLIITQCPWCHTTFDHQNFHTDGSSFYITCHNKACDYGKHDTKLPCQIVDEMLYQTPPTVLLATIDKCAMFAWHESSSAFFGCGSNRPPELIIQDELHLIANALGSVAGMYESALQTVISAKGVRPKYVASTATIKEAKNQVQRLFAKDLAIFPPQGLSADDAFFAKEVPLDVRAGRLYVGYFAPILSRRKALTPLASLLMIAPFVQFGYSQQEYTDWVDSWWTQVVYHGSLKAVGNSHQAFLSDVKSYYQDYANEFFGYDDNMRLGAKDKLAELGFDENFFNDVVAKDIQGRQSAVIKQLTSNNTDSDNTRIFGQLAKDRNDPESVSVVLATNMVATGLDVSRLALMIMNGQPITTAEYIQASSRVGRGDVAGIVFANYYKDQARSLSHYENFYPYHQSFYRHVEPTSITPYTHQARRRALHAGLIIAVRHGVLSMLGNDKAHTFRAKDTNIKEIIDIYKGFCCQADPDRADAIVRHIDDLCQEWQGHAQRLSARRFSPKLYYKAQDGTGRSLMYVHGQDERGLWATLQSMRNVEDTGVLGIL</sequence>
<dbReference type="InterPro" id="IPR001650">
    <property type="entry name" value="Helicase_C-like"/>
</dbReference>
<protein>
    <recommendedName>
        <fullName evidence="1">Helicase C-terminal domain-containing protein</fullName>
    </recommendedName>
</protein>
<dbReference type="Proteomes" id="UP000594834">
    <property type="component" value="Chromosome"/>
</dbReference>
<accession>A0A7T3C088</accession>
<dbReference type="EMBL" id="CP065728">
    <property type="protein sequence ID" value="QPT44180.1"/>
    <property type="molecule type" value="Genomic_DNA"/>
</dbReference>
<feature type="domain" description="Helicase C-terminal" evidence="1">
    <location>
        <begin position="841"/>
        <end position="928"/>
    </location>
</feature>
<proteinExistence type="predicted"/>
<gene>
    <name evidence="2" type="ORF">I6G26_08950</name>
</gene>
<dbReference type="CDD" id="cd18785">
    <property type="entry name" value="SF2_C"/>
    <property type="match status" value="1"/>
</dbReference>
<dbReference type="SUPFAM" id="SSF52540">
    <property type="entry name" value="P-loop containing nucleoside triphosphate hydrolases"/>
    <property type="match status" value="2"/>
</dbReference>
<name>A0A7T3C088_MORNO</name>